<keyword evidence="1" id="KW-0663">Pyridoxal phosphate</keyword>
<protein>
    <submittedName>
        <fullName evidence="2">dTDP-4-amino-4,6-dideoxygalactose transaminase</fullName>
    </submittedName>
</protein>
<evidence type="ECO:0000313" key="2">
    <source>
        <dbReference type="EMBL" id="SEJ35984.1"/>
    </source>
</evidence>
<comment type="similarity">
    <text evidence="1">Belongs to the DegT/DnrJ/EryC1 family.</text>
</comment>
<dbReference type="Gene3D" id="3.40.640.10">
    <property type="entry name" value="Type I PLP-dependent aspartate aminotransferase-like (Major domain)"/>
    <property type="match status" value="1"/>
</dbReference>
<dbReference type="InterPro" id="IPR015422">
    <property type="entry name" value="PyrdxlP-dep_Trfase_small"/>
</dbReference>
<dbReference type="GO" id="GO:0030170">
    <property type="term" value="F:pyridoxal phosphate binding"/>
    <property type="evidence" value="ECO:0007669"/>
    <property type="project" value="TreeGrafter"/>
</dbReference>
<gene>
    <name evidence="2" type="ORF">SAMN05444271_1563</name>
</gene>
<evidence type="ECO:0000313" key="3">
    <source>
        <dbReference type="Proteomes" id="UP000198888"/>
    </source>
</evidence>
<dbReference type="PANTHER" id="PTHR30244:SF34">
    <property type="entry name" value="DTDP-4-AMINO-4,6-DIDEOXYGALACTOSE TRANSAMINASE"/>
    <property type="match status" value="1"/>
</dbReference>
<proteinExistence type="inferred from homology"/>
<organism evidence="2 3">
    <name type="scientific">Halohasta litchfieldiae</name>
    <dbReference type="NCBI Taxonomy" id="1073996"/>
    <lineage>
        <taxon>Archaea</taxon>
        <taxon>Methanobacteriati</taxon>
        <taxon>Methanobacteriota</taxon>
        <taxon>Stenosarchaea group</taxon>
        <taxon>Halobacteria</taxon>
        <taxon>Halobacteriales</taxon>
        <taxon>Haloferacaceae</taxon>
        <taxon>Halohasta</taxon>
    </lineage>
</organism>
<dbReference type="Gene3D" id="3.90.1150.10">
    <property type="entry name" value="Aspartate Aminotransferase, domain 1"/>
    <property type="match status" value="1"/>
</dbReference>
<dbReference type="PANTHER" id="PTHR30244">
    <property type="entry name" value="TRANSAMINASE"/>
    <property type="match status" value="1"/>
</dbReference>
<dbReference type="OrthoDB" id="10355at2157"/>
<evidence type="ECO:0000256" key="1">
    <source>
        <dbReference type="RuleBase" id="RU004508"/>
    </source>
</evidence>
<dbReference type="SUPFAM" id="SSF53383">
    <property type="entry name" value="PLP-dependent transferases"/>
    <property type="match status" value="1"/>
</dbReference>
<dbReference type="InterPro" id="IPR015421">
    <property type="entry name" value="PyrdxlP-dep_Trfase_major"/>
</dbReference>
<dbReference type="PIRSF" id="PIRSF000390">
    <property type="entry name" value="PLP_StrS"/>
    <property type="match status" value="1"/>
</dbReference>
<accession>A0A1H6Y7W9</accession>
<dbReference type="EMBL" id="FNYR01000056">
    <property type="protein sequence ID" value="SEJ35984.1"/>
    <property type="molecule type" value="Genomic_DNA"/>
</dbReference>
<name>A0A1H6Y7W9_9EURY</name>
<dbReference type="RefSeq" id="WP_089673927.1">
    <property type="nucleotide sequence ID" value="NZ_FNYR01000056.1"/>
</dbReference>
<dbReference type="Proteomes" id="UP000198888">
    <property type="component" value="Unassembled WGS sequence"/>
</dbReference>
<dbReference type="Pfam" id="PF01041">
    <property type="entry name" value="DegT_DnrJ_EryC1"/>
    <property type="match status" value="1"/>
</dbReference>
<dbReference type="InterPro" id="IPR015424">
    <property type="entry name" value="PyrdxlP-dep_Trfase"/>
</dbReference>
<dbReference type="STRING" id="1073996.SAMN05444271_1563"/>
<sequence length="376" mass="40620">MTDTIPLFEIPWDEADIGNAVESLSRGSYWAKGPFVEEFEEGLESYFGIEHVISTNSGTTALVAALKACGIGPGDEVIVPSFTFIATANVVELVGAEPVFADIETDTFGLDPSSVELKITDQTAAIIPVHVYGAPCYIHELSEIADKNNLWLIEDAAEAFGAKADGELVGTIGDIAALSFCQNKVLPTGEGGAVMTDNAEFAGRASQFSNHGRVEGDYFGSVGSGEYKTVGSNYRMPDMVAAVGCAQLSKVDNLIDQRQTVATHYHDGISEIPGVQPHEARTSDTHVYQLFTVLCEENSIRQHLIESLTDAQISCKIYWDPPVHQNEVFGSNDYGRLPHTADISGRVLSLPMYPTLPLADVDRVVDTLRDTVTSRL</sequence>
<dbReference type="CDD" id="cd00616">
    <property type="entry name" value="AHBA_syn"/>
    <property type="match status" value="1"/>
</dbReference>
<dbReference type="GO" id="GO:0008483">
    <property type="term" value="F:transaminase activity"/>
    <property type="evidence" value="ECO:0007669"/>
    <property type="project" value="TreeGrafter"/>
</dbReference>
<reference evidence="2 3" key="1">
    <citation type="submission" date="2016-10" db="EMBL/GenBank/DDBJ databases">
        <authorList>
            <person name="de Groot N.N."/>
        </authorList>
    </citation>
    <scope>NUCLEOTIDE SEQUENCE [LARGE SCALE GENOMIC DNA]</scope>
    <source>
        <strain evidence="2 3">DSM 22187</strain>
    </source>
</reference>
<dbReference type="AlphaFoldDB" id="A0A1H6Y7W9"/>
<keyword evidence="3" id="KW-1185">Reference proteome</keyword>
<dbReference type="GO" id="GO:0000271">
    <property type="term" value="P:polysaccharide biosynthetic process"/>
    <property type="evidence" value="ECO:0007669"/>
    <property type="project" value="TreeGrafter"/>
</dbReference>
<dbReference type="InterPro" id="IPR000653">
    <property type="entry name" value="DegT/StrS_aminotransferase"/>
</dbReference>